<gene>
    <name evidence="1" type="ORF">ABXZ36_06490</name>
</gene>
<evidence type="ECO:0000313" key="1">
    <source>
        <dbReference type="EMBL" id="MET6990291.1"/>
    </source>
</evidence>
<dbReference type="Proteomes" id="UP001549799">
    <property type="component" value="Unassembled WGS sequence"/>
</dbReference>
<reference evidence="1 2" key="1">
    <citation type="submission" date="2024-07" db="EMBL/GenBank/DDBJ databases">
        <title>The genome sequence of type strain Sediminicola arcticus GDMCC 1.2805.</title>
        <authorList>
            <person name="Liu Y."/>
        </authorList>
    </citation>
    <scope>NUCLEOTIDE SEQUENCE [LARGE SCALE GENOMIC DNA]</scope>
    <source>
        <strain evidence="1 2">GDMCC 1.2805</strain>
    </source>
</reference>
<accession>A0ABV2ST21</accession>
<sequence length="322" mass="37822">MKTEFITTYKPREGYGFGWIFNTDESTTIVISNKFQSPTFIDKYVNGKITDSICLDVFSDFKNASSFNGYGVINSADFFGIVFKTDKIILWRNHDFQKYSIIKVKNSLTLDINNYHKISLSCYNEYSNNFIVALEDLYKKNYPPRYVSNLKIGPKSFLRKPSANFETPLFELPKDKYPKVRINDDWPNHDWLNIRDIFTNKHFLYIYSTGGSNTRVKSGSAWDYSIISKFDLKKNWICNYEIAKGQGNHSSDNKYFILRPQEKKNRLYFYNTIDFKKEFELALTSKQNLGIQKNSGILKFDLVDGNFIIYSYDYLNFCKLKN</sequence>
<keyword evidence="2" id="KW-1185">Reference proteome</keyword>
<protein>
    <submittedName>
        <fullName evidence="1">Uncharacterized protein</fullName>
    </submittedName>
</protein>
<organism evidence="1 2">
    <name type="scientific">Sediminicola arcticus</name>
    <dbReference type="NCBI Taxonomy" id="1574308"/>
    <lineage>
        <taxon>Bacteria</taxon>
        <taxon>Pseudomonadati</taxon>
        <taxon>Bacteroidota</taxon>
        <taxon>Flavobacteriia</taxon>
        <taxon>Flavobacteriales</taxon>
        <taxon>Flavobacteriaceae</taxon>
        <taxon>Sediminicola</taxon>
    </lineage>
</organism>
<dbReference type="RefSeq" id="WP_354614681.1">
    <property type="nucleotide sequence ID" value="NZ_JBEXAE010000002.1"/>
</dbReference>
<evidence type="ECO:0000313" key="2">
    <source>
        <dbReference type="Proteomes" id="UP001549799"/>
    </source>
</evidence>
<name>A0ABV2ST21_9FLAO</name>
<dbReference type="EMBL" id="JBEXAE010000002">
    <property type="protein sequence ID" value="MET6990291.1"/>
    <property type="molecule type" value="Genomic_DNA"/>
</dbReference>
<comment type="caution">
    <text evidence="1">The sequence shown here is derived from an EMBL/GenBank/DDBJ whole genome shotgun (WGS) entry which is preliminary data.</text>
</comment>
<proteinExistence type="predicted"/>